<dbReference type="Gene3D" id="3.90.70.10">
    <property type="entry name" value="Cysteine proteinases"/>
    <property type="match status" value="1"/>
</dbReference>
<feature type="chain" id="PRO_5042102017" evidence="4">
    <location>
        <begin position="20"/>
        <end position="334"/>
    </location>
</feature>
<dbReference type="SUPFAM" id="SSF54001">
    <property type="entry name" value="Cysteine proteinases"/>
    <property type="match status" value="1"/>
</dbReference>
<dbReference type="GO" id="GO:0006508">
    <property type="term" value="P:proteolysis"/>
    <property type="evidence" value="ECO:0007669"/>
    <property type="project" value="InterPro"/>
</dbReference>
<evidence type="ECO:0000259" key="6">
    <source>
        <dbReference type="SMART" id="SM00848"/>
    </source>
</evidence>
<evidence type="ECO:0000313" key="8">
    <source>
        <dbReference type="Proteomes" id="UP001295684"/>
    </source>
</evidence>
<dbReference type="AlphaFoldDB" id="A0AAD2CYB3"/>
<organism evidence="7 8">
    <name type="scientific">Euplotes crassus</name>
    <dbReference type="NCBI Taxonomy" id="5936"/>
    <lineage>
        <taxon>Eukaryota</taxon>
        <taxon>Sar</taxon>
        <taxon>Alveolata</taxon>
        <taxon>Ciliophora</taxon>
        <taxon>Intramacronucleata</taxon>
        <taxon>Spirotrichea</taxon>
        <taxon>Hypotrichia</taxon>
        <taxon>Euplotida</taxon>
        <taxon>Euplotidae</taxon>
        <taxon>Moneuplotes</taxon>
    </lineage>
</organism>
<dbReference type="InterPro" id="IPR013128">
    <property type="entry name" value="Peptidase_C1A"/>
</dbReference>
<evidence type="ECO:0000256" key="1">
    <source>
        <dbReference type="ARBA" id="ARBA00008455"/>
    </source>
</evidence>
<feature type="domain" description="Cathepsin propeptide inhibitor" evidence="6">
    <location>
        <begin position="32"/>
        <end position="88"/>
    </location>
</feature>
<name>A0AAD2CYB3_EUPCR</name>
<sequence length="334" mass="37444">MKVLPVLIALGVISVSLMGMFQSSNDQLDAQFTNYMTTYDKSYHTEDEYQFRRDIFNKNLEIINEHNAQGKSFTLGVNKFTDWTDEEYKAILGYKKVSHSLKSASGNNPSLKAFKATGKKDLVSIDHRHLLEEVQDQGSCGSCWAFSTVAALEGAYAQEFGEVVKFSEAHLAECDKFSGGCMGGFMINGFLFYTQHGPVLEKDYEYILPLGECKRSQAKSDFPTIPYAFRVEDNEDDLYEALSHGIVSVAIQAENKYMRGYRGGVIDGEDCGTELDHGVTLVGYEAETDAWIVRNSWGANWGEDGYFRIKRRSGKGICGINMDTAQPVFHPEDY</sequence>
<evidence type="ECO:0000256" key="3">
    <source>
        <dbReference type="ARBA" id="ARBA00023157"/>
    </source>
</evidence>
<proteinExistence type="inferred from homology"/>
<keyword evidence="4" id="KW-0732">Signal</keyword>
<keyword evidence="2" id="KW-0865">Zymogen</keyword>
<comment type="similarity">
    <text evidence="1">Belongs to the peptidase C1 family.</text>
</comment>
<dbReference type="InterPro" id="IPR038765">
    <property type="entry name" value="Papain-like_cys_pep_sf"/>
</dbReference>
<evidence type="ECO:0000313" key="7">
    <source>
        <dbReference type="EMBL" id="CAI2373733.1"/>
    </source>
</evidence>
<dbReference type="CDD" id="cd02248">
    <property type="entry name" value="Peptidase_C1A"/>
    <property type="match status" value="1"/>
</dbReference>
<dbReference type="Pfam" id="PF08246">
    <property type="entry name" value="Inhibitor_I29"/>
    <property type="match status" value="1"/>
</dbReference>
<dbReference type="InterPro" id="IPR039417">
    <property type="entry name" value="Peptidase_C1A_papain-like"/>
</dbReference>
<dbReference type="Pfam" id="PF00112">
    <property type="entry name" value="Peptidase_C1"/>
    <property type="match status" value="1"/>
</dbReference>
<reference evidence="7" key="1">
    <citation type="submission" date="2023-07" db="EMBL/GenBank/DDBJ databases">
        <authorList>
            <consortium name="AG Swart"/>
            <person name="Singh M."/>
            <person name="Singh A."/>
            <person name="Seah K."/>
            <person name="Emmerich C."/>
        </authorList>
    </citation>
    <scope>NUCLEOTIDE SEQUENCE</scope>
    <source>
        <strain evidence="7">DP1</strain>
    </source>
</reference>
<dbReference type="PROSITE" id="PS00139">
    <property type="entry name" value="THIOL_PROTEASE_CYS"/>
    <property type="match status" value="1"/>
</dbReference>
<evidence type="ECO:0000256" key="4">
    <source>
        <dbReference type="SAM" id="SignalP"/>
    </source>
</evidence>
<feature type="domain" description="Peptidase C1A papain C-terminal" evidence="5">
    <location>
        <begin position="121"/>
        <end position="328"/>
    </location>
</feature>
<comment type="caution">
    <text evidence="7">The sequence shown here is derived from an EMBL/GenBank/DDBJ whole genome shotgun (WGS) entry which is preliminary data.</text>
</comment>
<dbReference type="EMBL" id="CAMPGE010015090">
    <property type="protein sequence ID" value="CAI2373733.1"/>
    <property type="molecule type" value="Genomic_DNA"/>
</dbReference>
<keyword evidence="8" id="KW-1185">Reference proteome</keyword>
<protein>
    <submittedName>
        <fullName evidence="7">Uncharacterized protein</fullName>
    </submittedName>
</protein>
<dbReference type="PRINTS" id="PR00705">
    <property type="entry name" value="PAPAIN"/>
</dbReference>
<dbReference type="SMART" id="SM00645">
    <property type="entry name" value="Pept_C1"/>
    <property type="match status" value="1"/>
</dbReference>
<gene>
    <name evidence="7" type="ORF">ECRASSUSDP1_LOCUS15080</name>
</gene>
<dbReference type="InterPro" id="IPR000169">
    <property type="entry name" value="Pept_cys_AS"/>
</dbReference>
<dbReference type="InterPro" id="IPR000668">
    <property type="entry name" value="Peptidase_C1A_C"/>
</dbReference>
<accession>A0AAD2CYB3</accession>
<dbReference type="PANTHER" id="PTHR12411">
    <property type="entry name" value="CYSTEINE PROTEASE FAMILY C1-RELATED"/>
    <property type="match status" value="1"/>
</dbReference>
<dbReference type="SMART" id="SM00848">
    <property type="entry name" value="Inhibitor_I29"/>
    <property type="match status" value="1"/>
</dbReference>
<evidence type="ECO:0000256" key="2">
    <source>
        <dbReference type="ARBA" id="ARBA00023145"/>
    </source>
</evidence>
<dbReference type="Proteomes" id="UP001295684">
    <property type="component" value="Unassembled WGS sequence"/>
</dbReference>
<keyword evidence="3" id="KW-1015">Disulfide bond</keyword>
<dbReference type="InterPro" id="IPR013201">
    <property type="entry name" value="Prot_inhib_I29"/>
</dbReference>
<evidence type="ECO:0000259" key="5">
    <source>
        <dbReference type="SMART" id="SM00645"/>
    </source>
</evidence>
<dbReference type="GO" id="GO:0008234">
    <property type="term" value="F:cysteine-type peptidase activity"/>
    <property type="evidence" value="ECO:0007669"/>
    <property type="project" value="InterPro"/>
</dbReference>
<feature type="signal peptide" evidence="4">
    <location>
        <begin position="1"/>
        <end position="19"/>
    </location>
</feature>